<dbReference type="EMBL" id="JACHLY010000001">
    <property type="protein sequence ID" value="MBB5999971.1"/>
    <property type="molecule type" value="Genomic_DNA"/>
</dbReference>
<dbReference type="Pfam" id="PF19086">
    <property type="entry name" value="Terpene_syn_C_2"/>
    <property type="match status" value="1"/>
</dbReference>
<reference evidence="1 2" key="1">
    <citation type="submission" date="2020-08" db="EMBL/GenBank/DDBJ databases">
        <title>Sequencing the genomes of 1000 actinobacteria strains.</title>
        <authorList>
            <person name="Klenk H.-P."/>
        </authorList>
    </citation>
    <scope>NUCLEOTIDE SEQUENCE [LARGE SCALE GENOMIC DNA]</scope>
    <source>
        <strain evidence="1 2">DSM 44593</strain>
    </source>
</reference>
<organism evidence="1 2">
    <name type="scientific">Streptomonospora salina</name>
    <dbReference type="NCBI Taxonomy" id="104205"/>
    <lineage>
        <taxon>Bacteria</taxon>
        <taxon>Bacillati</taxon>
        <taxon>Actinomycetota</taxon>
        <taxon>Actinomycetes</taxon>
        <taxon>Streptosporangiales</taxon>
        <taxon>Nocardiopsidaceae</taxon>
        <taxon>Streptomonospora</taxon>
    </lineage>
</organism>
<comment type="caution">
    <text evidence="1">The sequence shown here is derived from an EMBL/GenBank/DDBJ whole genome shotgun (WGS) entry which is preliminary data.</text>
</comment>
<evidence type="ECO:0008006" key="3">
    <source>
        <dbReference type="Google" id="ProtNLM"/>
    </source>
</evidence>
<dbReference type="RefSeq" id="WP_184637129.1">
    <property type="nucleotide sequence ID" value="NZ_BAABKT010000011.1"/>
</dbReference>
<sequence length="328" mass="35999">MNAENRPDPSPVVTRNVRLPCPLIASGPADLPVAEHAQAAAIEQQVRAWATGQTALPEFASAQDAGFGRLAAGLYPDGDAAKVALAGCVLLYLFEFDGSRIEAPALSGDAESAVRQLLRWEAVLEGNSVHNDESCRALQQLWLRLVDITDTEEQSRLRNAWRTYSMGAACEASLLAAGTYPTPQEYDVLRQLTISEWPLILITITRGSSLPGDIWSDPGVQALNQLAVRLIGICNDIASCPKETAASSAALNYPTVYAHHDHTTLDGGLDSTRRLYRTLLHAFTETEQRDELYDVARPPLRRYLNDLALLLGGWHRWCAHTPRYQQST</sequence>
<gene>
    <name evidence="1" type="ORF">HNR25_003722</name>
</gene>
<dbReference type="Proteomes" id="UP000578077">
    <property type="component" value="Unassembled WGS sequence"/>
</dbReference>
<protein>
    <recommendedName>
        <fullName evidence="3">Terpene synthase</fullName>
    </recommendedName>
</protein>
<evidence type="ECO:0000313" key="1">
    <source>
        <dbReference type="EMBL" id="MBB5999971.1"/>
    </source>
</evidence>
<keyword evidence="2" id="KW-1185">Reference proteome</keyword>
<dbReference type="SUPFAM" id="SSF48576">
    <property type="entry name" value="Terpenoid synthases"/>
    <property type="match status" value="1"/>
</dbReference>
<dbReference type="AlphaFoldDB" id="A0A841EKN3"/>
<name>A0A841EKN3_9ACTN</name>
<dbReference type="Gene3D" id="1.10.600.10">
    <property type="entry name" value="Farnesyl Diphosphate Synthase"/>
    <property type="match status" value="1"/>
</dbReference>
<accession>A0A841EKN3</accession>
<evidence type="ECO:0000313" key="2">
    <source>
        <dbReference type="Proteomes" id="UP000578077"/>
    </source>
</evidence>
<dbReference type="InterPro" id="IPR008949">
    <property type="entry name" value="Isoprenoid_synthase_dom_sf"/>
</dbReference>
<proteinExistence type="predicted"/>